<comment type="subcellular location">
    <subcellularLocation>
        <location evidence="7">Cytoplasm</location>
    </subcellularLocation>
</comment>
<name>A0ABV3PF96_9HYPH</name>
<feature type="site" description="Important for tRNA non-discrimination" evidence="7">
    <location>
        <position position="83"/>
    </location>
</feature>
<dbReference type="InterPro" id="IPR012340">
    <property type="entry name" value="NA-bd_OB-fold"/>
</dbReference>
<evidence type="ECO:0000256" key="5">
    <source>
        <dbReference type="ARBA" id="ARBA00022917"/>
    </source>
</evidence>
<reference evidence="9 11" key="1">
    <citation type="submission" date="2024-07" db="EMBL/GenBank/DDBJ databases">
        <title>Description of Labrys sedimenti sp. nov., isolated from a diclofenac-degrading enrichment culture.</title>
        <authorList>
            <person name="Tancsics A."/>
            <person name="Csepanyi A."/>
        </authorList>
    </citation>
    <scope>NUCLEOTIDE SEQUENCE [LARGE SCALE GENOMIC DNA]</scope>
    <source>
        <strain evidence="9 11">LMG 23578</strain>
    </source>
</reference>
<feature type="site" description="Important for tRNA non-discrimination" evidence="7">
    <location>
        <position position="33"/>
    </location>
</feature>
<dbReference type="InterPro" id="IPR004524">
    <property type="entry name" value="Asp-tRNA-ligase_1"/>
</dbReference>
<evidence type="ECO:0000313" key="11">
    <source>
        <dbReference type="Proteomes" id="UP001555786"/>
    </source>
</evidence>
<accession>A0ABV3PF96</accession>
<dbReference type="Proteomes" id="UP001555786">
    <property type="component" value="Unassembled WGS sequence"/>
</dbReference>
<reference evidence="10 12" key="2">
    <citation type="submission" date="2024-09" db="EMBL/GenBank/DDBJ databases">
        <title>Description of Labrys sedimenti sp. nov., isolated from a diclofenac-degrading enrichment culture, and genome-based reclassification of Labrys portucalensis as a later heterotypic synonym of Labrys neptuniae.</title>
        <authorList>
            <person name="Tancsics A."/>
            <person name="Csepanyi A."/>
        </authorList>
    </citation>
    <scope>NUCLEOTIDE SEQUENCE [LARGE SCALE GENOMIC DNA]</scope>
    <source>
        <strain evidence="10 12">LMG 23412</strain>
    </source>
</reference>
<feature type="binding site" evidence="7">
    <location>
        <begin position="221"/>
        <end position="223"/>
    </location>
    <ligand>
        <name>ATP</name>
        <dbReference type="ChEBI" id="CHEBI:30616"/>
    </ligand>
</feature>
<feature type="binding site" evidence="7">
    <location>
        <position position="499"/>
    </location>
    <ligand>
        <name>ATP</name>
        <dbReference type="ChEBI" id="CHEBI:30616"/>
    </ligand>
</feature>
<evidence type="ECO:0000256" key="7">
    <source>
        <dbReference type="HAMAP-Rule" id="MF_00044"/>
    </source>
</evidence>
<keyword evidence="3 7" id="KW-0547">Nucleotide-binding</keyword>
<dbReference type="Pfam" id="PF01336">
    <property type="entry name" value="tRNA_anti-codon"/>
    <property type="match status" value="1"/>
</dbReference>
<dbReference type="InterPro" id="IPR045864">
    <property type="entry name" value="aa-tRNA-synth_II/BPL/LPL"/>
</dbReference>
<dbReference type="Gene3D" id="3.30.1360.30">
    <property type="entry name" value="GAD-like domain"/>
    <property type="match status" value="1"/>
</dbReference>
<keyword evidence="5 7" id="KW-0648">Protein biosynthesis</keyword>
<keyword evidence="7" id="KW-0963">Cytoplasm</keyword>
<organism evidence="9 11">
    <name type="scientific">Labrys neptuniae</name>
    <dbReference type="NCBI Taxonomy" id="376174"/>
    <lineage>
        <taxon>Bacteria</taxon>
        <taxon>Pseudomonadati</taxon>
        <taxon>Pseudomonadota</taxon>
        <taxon>Alphaproteobacteria</taxon>
        <taxon>Hyphomicrobiales</taxon>
        <taxon>Xanthobacteraceae</taxon>
        <taxon>Labrys</taxon>
    </lineage>
</organism>
<feature type="binding site" evidence="7">
    <location>
        <position position="175"/>
    </location>
    <ligand>
        <name>L-aspartate</name>
        <dbReference type="ChEBI" id="CHEBI:29991"/>
    </ligand>
</feature>
<dbReference type="InterPro" id="IPR047089">
    <property type="entry name" value="Asp-tRNA-ligase_1_N"/>
</dbReference>
<keyword evidence="6 7" id="KW-0030">Aminoacyl-tRNA synthetase</keyword>
<dbReference type="EC" id="6.1.1.23" evidence="7"/>
<dbReference type="Proteomes" id="UP001595190">
    <property type="component" value="Unassembled WGS sequence"/>
</dbReference>
<feature type="region of interest" description="Aspartate" evidence="7">
    <location>
        <begin position="199"/>
        <end position="202"/>
    </location>
</feature>
<evidence type="ECO:0000259" key="8">
    <source>
        <dbReference type="PROSITE" id="PS50862"/>
    </source>
</evidence>
<dbReference type="InterPro" id="IPR004365">
    <property type="entry name" value="NA-bd_OB_tRNA"/>
</dbReference>
<dbReference type="PANTHER" id="PTHR22594:SF5">
    <property type="entry name" value="ASPARTATE--TRNA LIGASE, MITOCHONDRIAL"/>
    <property type="match status" value="1"/>
</dbReference>
<dbReference type="Gene3D" id="3.30.930.10">
    <property type="entry name" value="Bira Bifunctional Protein, Domain 2"/>
    <property type="match status" value="1"/>
</dbReference>
<comment type="subunit">
    <text evidence="7">Homodimer.</text>
</comment>
<dbReference type="EMBL" id="JBHGPK010000001">
    <property type="protein sequence ID" value="MFC2249249.1"/>
    <property type="molecule type" value="Genomic_DNA"/>
</dbReference>
<dbReference type="Gene3D" id="2.40.50.140">
    <property type="entry name" value="Nucleic acid-binding proteins"/>
    <property type="match status" value="1"/>
</dbReference>
<proteinExistence type="inferred from homology"/>
<dbReference type="NCBIfam" id="NF001750">
    <property type="entry name" value="PRK00476.1"/>
    <property type="match status" value="1"/>
</dbReference>
<dbReference type="SUPFAM" id="SSF55681">
    <property type="entry name" value="Class II aaRS and biotin synthetases"/>
    <property type="match status" value="1"/>
</dbReference>
<comment type="catalytic activity">
    <reaction evidence="7">
        <text>tRNA(Asx) + L-aspartate + ATP = L-aspartyl-tRNA(Asx) + AMP + diphosphate</text>
        <dbReference type="Rhea" id="RHEA:18349"/>
        <dbReference type="Rhea" id="RHEA-COMP:9710"/>
        <dbReference type="Rhea" id="RHEA-COMP:9711"/>
        <dbReference type="ChEBI" id="CHEBI:29991"/>
        <dbReference type="ChEBI" id="CHEBI:30616"/>
        <dbReference type="ChEBI" id="CHEBI:33019"/>
        <dbReference type="ChEBI" id="CHEBI:78442"/>
        <dbReference type="ChEBI" id="CHEBI:78516"/>
        <dbReference type="ChEBI" id="CHEBI:456215"/>
        <dbReference type="EC" id="6.1.1.23"/>
    </reaction>
</comment>
<dbReference type="InterPro" id="IPR047090">
    <property type="entry name" value="AspRS_core"/>
</dbReference>
<evidence type="ECO:0000256" key="3">
    <source>
        <dbReference type="ARBA" id="ARBA00022741"/>
    </source>
</evidence>
<dbReference type="RefSeq" id="WP_367622565.1">
    <property type="nucleotide sequence ID" value="NZ_JBFNQD010000001.1"/>
</dbReference>
<feature type="domain" description="Aminoacyl-transfer RNA synthetases class-II family profile" evidence="8">
    <location>
        <begin position="152"/>
        <end position="572"/>
    </location>
</feature>
<feature type="binding site" evidence="7">
    <location>
        <position position="221"/>
    </location>
    <ligand>
        <name>L-aspartate</name>
        <dbReference type="ChEBI" id="CHEBI:29991"/>
    </ligand>
</feature>
<comment type="caution">
    <text evidence="9">The sequence shown here is derived from an EMBL/GenBank/DDBJ whole genome shotgun (WGS) entry which is preliminary data.</text>
</comment>
<keyword evidence="11" id="KW-1185">Reference proteome</keyword>
<dbReference type="EMBL" id="JBFNQD010000001">
    <property type="protein sequence ID" value="MEW9304024.1"/>
    <property type="molecule type" value="Genomic_DNA"/>
</dbReference>
<evidence type="ECO:0000256" key="2">
    <source>
        <dbReference type="ARBA" id="ARBA00022598"/>
    </source>
</evidence>
<comment type="caution">
    <text evidence="7">Lacks conserved residue(s) required for the propagation of feature annotation.</text>
</comment>
<dbReference type="HAMAP" id="MF_00044">
    <property type="entry name" value="Asp_tRNA_synth_type1"/>
    <property type="match status" value="1"/>
</dbReference>
<evidence type="ECO:0000313" key="12">
    <source>
        <dbReference type="Proteomes" id="UP001595190"/>
    </source>
</evidence>
<dbReference type="InterPro" id="IPR004115">
    <property type="entry name" value="GAD-like_sf"/>
</dbReference>
<feature type="binding site" evidence="7">
    <location>
        <begin position="551"/>
        <end position="554"/>
    </location>
    <ligand>
        <name>ATP</name>
        <dbReference type="ChEBI" id="CHEBI:30616"/>
    </ligand>
</feature>
<dbReference type="InterPro" id="IPR002312">
    <property type="entry name" value="Asp/Asn-tRNA-synth_IIb"/>
</dbReference>
<dbReference type="InterPro" id="IPR004364">
    <property type="entry name" value="Aa-tRNA-synt_II"/>
</dbReference>
<dbReference type="SUPFAM" id="SSF50249">
    <property type="entry name" value="Nucleic acid-binding proteins"/>
    <property type="match status" value="1"/>
</dbReference>
<evidence type="ECO:0000313" key="9">
    <source>
        <dbReference type="EMBL" id="MEW9304024.1"/>
    </source>
</evidence>
<comment type="similarity">
    <text evidence="1 7">Belongs to the class-II aminoacyl-tRNA synthetase family. Type 1 subfamily.</text>
</comment>
<dbReference type="InterPro" id="IPR006195">
    <property type="entry name" value="aa-tRNA-synth_II"/>
</dbReference>
<dbReference type="NCBIfam" id="TIGR00459">
    <property type="entry name" value="aspS_bact"/>
    <property type="match status" value="1"/>
</dbReference>
<dbReference type="CDD" id="cd04317">
    <property type="entry name" value="EcAspRS_like_N"/>
    <property type="match status" value="1"/>
</dbReference>
<gene>
    <name evidence="7 9" type="primary">aspS</name>
    <name evidence="9" type="ORF">ABXS05_00630</name>
    <name evidence="10" type="ORF">ACETRX_06465</name>
</gene>
<evidence type="ECO:0000256" key="1">
    <source>
        <dbReference type="ARBA" id="ARBA00006303"/>
    </source>
</evidence>
<evidence type="ECO:0000256" key="4">
    <source>
        <dbReference type="ARBA" id="ARBA00022840"/>
    </source>
</evidence>
<evidence type="ECO:0000256" key="6">
    <source>
        <dbReference type="ARBA" id="ARBA00023146"/>
    </source>
</evidence>
<dbReference type="PANTHER" id="PTHR22594">
    <property type="entry name" value="ASPARTYL/LYSYL-TRNA SYNTHETASE"/>
    <property type="match status" value="1"/>
</dbReference>
<evidence type="ECO:0000313" key="10">
    <source>
        <dbReference type="EMBL" id="MFC2249249.1"/>
    </source>
</evidence>
<dbReference type="Pfam" id="PF00152">
    <property type="entry name" value="tRNA-synt_2"/>
    <property type="match status" value="1"/>
</dbReference>
<dbReference type="CDD" id="cd00777">
    <property type="entry name" value="AspRS_core"/>
    <property type="match status" value="1"/>
</dbReference>
<feature type="binding site" evidence="7">
    <location>
        <position position="465"/>
    </location>
    <ligand>
        <name>L-aspartate</name>
        <dbReference type="ChEBI" id="CHEBI:29991"/>
    </ligand>
</feature>
<feature type="binding site" evidence="7">
    <location>
        <position position="506"/>
    </location>
    <ligand>
        <name>L-aspartate</name>
        <dbReference type="ChEBI" id="CHEBI:29991"/>
    </ligand>
</feature>
<keyword evidence="2 7" id="KW-0436">Ligase</keyword>
<dbReference type="PROSITE" id="PS50862">
    <property type="entry name" value="AA_TRNA_LIGASE_II"/>
    <property type="match status" value="1"/>
</dbReference>
<dbReference type="PRINTS" id="PR01042">
    <property type="entry name" value="TRNASYNTHASP"/>
</dbReference>
<sequence length="605" mass="68187">MHRYRSHTCADLRLDHVGQDVRLSGWCHRIRDHGGLLFIDLRDHYGLTQCVVDPDSPAFKVAETLRSEWVVRVDGKLRKRPEGTENHEMPTGLVEVYVTEIEVLGQAAELPLPVFGDQDYPEETRLKYRFLDLRRERIHNNIMLRGKVVDGMRTRMKAAGFNEFQTPILTASSPEGARDFLVPSRIHPGKFYALPQAPQQYKQLLMMAGFDRYFQIAPCFRDEDPRADRLPGEFYQLDLEMSFVTQEDVFAAVEPVITGIFEEFGKGKSVTKGWPRIPYAEALRKYGSDKPDLRNPLIMQEVSEHFRGSNFKVFARMLEDPANQVWAIPGPGGGQRTFADRMNSWAQSEGQPGLGYILFFDKATDETTKQADPNAEGIGARGPIANNIGPERAEAIRLQLGLKAGDAAFFVAGDPNKFYKFAGAARTKVGTDLKLVDESRFELAWIVDFPMFEWNEDEKKVDFSHNPFSMPQGGLDALNTQDPLTLKAYQYDIACNGFEIASGGIRNHKPEAMVKAFEIAGYGEETVIERFGGMYRAFQYGAPPHGGMAAGVDRIVMLLAGEQNLREISLFPMNQRAEDILMGAPSEATPKQLRELHIRLNVQEK</sequence>
<dbReference type="SUPFAM" id="SSF55261">
    <property type="entry name" value="GAD domain-like"/>
    <property type="match status" value="1"/>
</dbReference>
<comment type="function">
    <text evidence="7">Aspartyl-tRNA synthetase with relaxed tRNA specificity since it is able to aspartylate not only its cognate tRNA(Asp) but also tRNA(Asn). Reaction proceeds in two steps: L-aspartate is first activated by ATP to form Asp-AMP and then transferred to the acceptor end of tRNA(Asp/Asn).</text>
</comment>
<dbReference type="GO" id="GO:0004815">
    <property type="term" value="F:aspartate-tRNA ligase activity"/>
    <property type="evidence" value="ECO:0007669"/>
    <property type="project" value="UniProtKB-EC"/>
</dbReference>
<keyword evidence="4 7" id="KW-0067">ATP-binding</keyword>
<protein>
    <recommendedName>
        <fullName evidence="7">Aspartate--tRNA(Asp/Asn) ligase</fullName>
        <ecNumber evidence="7">6.1.1.23</ecNumber>
    </recommendedName>
    <alternativeName>
        <fullName evidence="7">Aspartyl-tRNA synthetase</fullName>
        <shortName evidence="7">AspRS</shortName>
    </alternativeName>
    <alternativeName>
        <fullName evidence="7">Non-discriminating aspartyl-tRNA synthetase</fullName>
        <shortName evidence="7">ND-AspRS</shortName>
    </alternativeName>
</protein>